<evidence type="ECO:0000313" key="1">
    <source>
        <dbReference type="EMBL" id="CAB4145833.1"/>
    </source>
</evidence>
<evidence type="ECO:0000313" key="2">
    <source>
        <dbReference type="EMBL" id="CAB4176672.1"/>
    </source>
</evidence>
<organism evidence="3">
    <name type="scientific">uncultured Caudovirales phage</name>
    <dbReference type="NCBI Taxonomy" id="2100421"/>
    <lineage>
        <taxon>Viruses</taxon>
        <taxon>Duplodnaviria</taxon>
        <taxon>Heunggongvirae</taxon>
        <taxon>Uroviricota</taxon>
        <taxon>Caudoviricetes</taxon>
        <taxon>Peduoviridae</taxon>
        <taxon>Maltschvirus</taxon>
        <taxon>Maltschvirus maltsch</taxon>
    </lineage>
</organism>
<dbReference type="EMBL" id="LR797150">
    <property type="protein sequence ID" value="CAB4190273.1"/>
    <property type="molecule type" value="Genomic_DNA"/>
</dbReference>
<sequence>MNCRETRQTVPTTADEFARKWATDLGSAEASNSGHPLPVACKSVARRLGLPVSSIDNIRRGRVKSVSARVLDRIRSAIISKIQQEMRELEHELEVAMRASTHPLDDEILQAQAALAAARSILKGATTNTPHD</sequence>
<dbReference type="EMBL" id="LR796459">
    <property type="protein sequence ID" value="CAB4145833.1"/>
    <property type="molecule type" value="Genomic_DNA"/>
</dbReference>
<accession>A0A6J5R0T2</accession>
<evidence type="ECO:0000313" key="3">
    <source>
        <dbReference type="EMBL" id="CAB4190273.1"/>
    </source>
</evidence>
<gene>
    <name evidence="3" type="ORF">UFOVP1204_57</name>
    <name evidence="1" type="ORF">UFOVP473_44</name>
    <name evidence="2" type="ORF">UFOVP983_44</name>
</gene>
<name>A0A6J5R0T2_9CAUD</name>
<proteinExistence type="predicted"/>
<dbReference type="EMBL" id="LR796939">
    <property type="protein sequence ID" value="CAB4176672.1"/>
    <property type="molecule type" value="Genomic_DNA"/>
</dbReference>
<reference evidence="3" key="1">
    <citation type="submission" date="2020-05" db="EMBL/GenBank/DDBJ databases">
        <authorList>
            <person name="Chiriac C."/>
            <person name="Salcher M."/>
            <person name="Ghai R."/>
            <person name="Kavagutti S V."/>
        </authorList>
    </citation>
    <scope>NUCLEOTIDE SEQUENCE</scope>
</reference>
<protein>
    <submittedName>
        <fullName evidence="3">Uncharacterized protein</fullName>
    </submittedName>
</protein>